<dbReference type="Pfam" id="PF01370">
    <property type="entry name" value="Epimerase"/>
    <property type="match status" value="1"/>
</dbReference>
<dbReference type="PANTHER" id="PTHR43725">
    <property type="entry name" value="UDP-GLUCOSE 4-EPIMERASE"/>
    <property type="match status" value="1"/>
</dbReference>
<evidence type="ECO:0000259" key="6">
    <source>
        <dbReference type="Pfam" id="PF01370"/>
    </source>
</evidence>
<organism evidence="7">
    <name type="scientific">freshwater sediment metagenome</name>
    <dbReference type="NCBI Taxonomy" id="556182"/>
    <lineage>
        <taxon>unclassified sequences</taxon>
        <taxon>metagenomes</taxon>
        <taxon>ecological metagenomes</taxon>
    </lineage>
</organism>
<evidence type="ECO:0000256" key="3">
    <source>
        <dbReference type="ARBA" id="ARBA00023027"/>
    </source>
</evidence>
<keyword evidence="4 7" id="KW-0413">Isomerase</keyword>
<keyword evidence="3" id="KW-0520">NAD</keyword>
<accession>A0AA48M440</accession>
<evidence type="ECO:0000256" key="2">
    <source>
        <dbReference type="ARBA" id="ARBA00007637"/>
    </source>
</evidence>
<dbReference type="EMBL" id="OY288114">
    <property type="protein sequence ID" value="CAJ0889638.1"/>
    <property type="molecule type" value="Genomic_DNA"/>
</dbReference>
<comment type="cofactor">
    <cofactor evidence="1">
        <name>NAD(+)</name>
        <dbReference type="ChEBI" id="CHEBI:57540"/>
    </cofactor>
</comment>
<sequence>MAVLVTGGAGYIGSHTVLELLDAGERPVVLDDLSTGFRWAVPEGVPFFTGDDGDEALIADIIARHDITAIIHFAARIVVPESVADPLGYYLNNTSKARNLIATAVASRVKRFIFSSTAAVYGDPERQPVTEDVALKPVSPYGRSKLMVEWMLEDTARAYDFAYVALRYFNVAGADPKGRAGQSSPNATHLIKVAAQTALGKRESMQVFGTDYPTPDGACVRDYIQVTDLARAHLDALRYLRDGGESLVANCGYGHGFSVLEVIEAVKRVSGVDFRVDYGPRRPGDPAMIVASNERARKILGWKPEHDDLDEIVRQALDWERKLSEREAG</sequence>
<feature type="domain" description="NAD-dependent epimerase/dehydratase" evidence="6">
    <location>
        <begin position="3"/>
        <end position="252"/>
    </location>
</feature>
<dbReference type="Gene3D" id="3.40.50.720">
    <property type="entry name" value="NAD(P)-binding Rossmann-like Domain"/>
    <property type="match status" value="1"/>
</dbReference>
<evidence type="ECO:0000256" key="4">
    <source>
        <dbReference type="ARBA" id="ARBA00023235"/>
    </source>
</evidence>
<gene>
    <name evidence="7" type="primary">galE/GALE</name>
    <name evidence="7" type="ORF">AMST5_03979</name>
</gene>
<dbReference type="GO" id="GO:0033499">
    <property type="term" value="P:galactose catabolic process via UDP-galactose, Leloir pathway"/>
    <property type="evidence" value="ECO:0007669"/>
    <property type="project" value="TreeGrafter"/>
</dbReference>
<dbReference type="NCBIfam" id="TIGR01179">
    <property type="entry name" value="galE"/>
    <property type="match status" value="1"/>
</dbReference>
<dbReference type="InterPro" id="IPR001509">
    <property type="entry name" value="Epimerase_deHydtase"/>
</dbReference>
<dbReference type="PANTHER" id="PTHR43725:SF53">
    <property type="entry name" value="UDP-ARABINOSE 4-EPIMERASE 1"/>
    <property type="match status" value="1"/>
</dbReference>
<protein>
    <submittedName>
        <fullName evidence="7">UDP-glucose 4-epimerase</fullName>
        <ecNumber evidence="7">5.1.3.2</ecNumber>
    </submittedName>
</protein>
<name>A0AA48M440_9ZZZZ</name>
<evidence type="ECO:0000256" key="5">
    <source>
        <dbReference type="ARBA" id="ARBA00023277"/>
    </source>
</evidence>
<evidence type="ECO:0000313" key="7">
    <source>
        <dbReference type="EMBL" id="CAJ0889638.1"/>
    </source>
</evidence>
<dbReference type="SUPFAM" id="SSF51735">
    <property type="entry name" value="NAD(P)-binding Rossmann-fold domains"/>
    <property type="match status" value="1"/>
</dbReference>
<dbReference type="InterPro" id="IPR036291">
    <property type="entry name" value="NAD(P)-bd_dom_sf"/>
</dbReference>
<evidence type="ECO:0000256" key="1">
    <source>
        <dbReference type="ARBA" id="ARBA00001911"/>
    </source>
</evidence>
<keyword evidence="5" id="KW-0119">Carbohydrate metabolism</keyword>
<dbReference type="CDD" id="cd05247">
    <property type="entry name" value="UDP_G4E_1_SDR_e"/>
    <property type="match status" value="1"/>
</dbReference>
<dbReference type="Gene3D" id="3.90.25.10">
    <property type="entry name" value="UDP-galactose 4-epimerase, domain 1"/>
    <property type="match status" value="1"/>
</dbReference>
<comment type="similarity">
    <text evidence="2">Belongs to the NAD(P)-dependent epimerase/dehydratase family.</text>
</comment>
<proteinExistence type="inferred from homology"/>
<reference evidence="7" key="1">
    <citation type="submission" date="2023-07" db="EMBL/GenBank/DDBJ databases">
        <authorList>
            <person name="Pelsma A.J. K."/>
        </authorList>
    </citation>
    <scope>NUCLEOTIDE SEQUENCE</scope>
</reference>
<dbReference type="GO" id="GO:0003978">
    <property type="term" value="F:UDP-glucose 4-epimerase activity"/>
    <property type="evidence" value="ECO:0007669"/>
    <property type="project" value="UniProtKB-EC"/>
</dbReference>
<dbReference type="EC" id="5.1.3.2" evidence="7"/>
<dbReference type="AlphaFoldDB" id="A0AA48M440"/>
<dbReference type="InterPro" id="IPR005886">
    <property type="entry name" value="UDP_G4E"/>
</dbReference>